<dbReference type="RefSeq" id="WP_055392017.1">
    <property type="nucleotide sequence ID" value="NZ_LCTZ01000002.1"/>
</dbReference>
<gene>
    <name evidence="1" type="ORF">AAY42_00265</name>
</gene>
<evidence type="ECO:0008006" key="3">
    <source>
        <dbReference type="Google" id="ProtNLM"/>
    </source>
</evidence>
<dbReference type="EMBL" id="LCTZ01000002">
    <property type="protein sequence ID" value="KQC28503.1"/>
    <property type="molecule type" value="Genomic_DNA"/>
</dbReference>
<evidence type="ECO:0000313" key="2">
    <source>
        <dbReference type="Proteomes" id="UP000050827"/>
    </source>
</evidence>
<dbReference type="InterPro" id="IPR029063">
    <property type="entry name" value="SAM-dependent_MTases_sf"/>
</dbReference>
<evidence type="ECO:0000313" key="1">
    <source>
        <dbReference type="EMBL" id="KQC28503.1"/>
    </source>
</evidence>
<comment type="caution">
    <text evidence="1">The sequence shown here is derived from an EMBL/GenBank/DDBJ whole genome shotgun (WGS) entry which is preliminary data.</text>
</comment>
<sequence>MKIIGITLLIGIVGFFIGKFIKHKSLYPFMPFKHDFRKRRDTFLKTMELMKRFGAKIIVETGTSREGLRGAKSNGAATIVFGKWTKENGAFMHSVDISEESVKNAQEEVDRQGLEKFVQIHQSDSLAFLENFNEKVDLLYLDSYDYSSDVEVQKKSQKHHLEEFKRIEGQLHDTTIVLIDDCDLPNGGKGKLVIAYMLERGWKILIESYQVLLVRENLILNETS</sequence>
<dbReference type="OrthoDB" id="1159462at2"/>
<dbReference type="Proteomes" id="UP000050827">
    <property type="component" value="Unassembled WGS sequence"/>
</dbReference>
<organism evidence="1 2">
    <name type="scientific">Flagellimonas eckloniae</name>
    <dbReference type="NCBI Taxonomy" id="346185"/>
    <lineage>
        <taxon>Bacteria</taxon>
        <taxon>Pseudomonadati</taxon>
        <taxon>Bacteroidota</taxon>
        <taxon>Flavobacteriia</taxon>
        <taxon>Flavobacteriales</taxon>
        <taxon>Flavobacteriaceae</taxon>
        <taxon>Flagellimonas</taxon>
    </lineage>
</organism>
<dbReference type="Gene3D" id="3.40.50.150">
    <property type="entry name" value="Vaccinia Virus protein VP39"/>
    <property type="match status" value="1"/>
</dbReference>
<reference evidence="1 2" key="1">
    <citation type="submission" date="2015-04" db="EMBL/GenBank/DDBJ databases">
        <title>Complete genome of flavobacterium.</title>
        <authorList>
            <person name="Kwon Y.M."/>
            <person name="Kim S.-J."/>
        </authorList>
    </citation>
    <scope>NUCLEOTIDE SEQUENCE [LARGE SCALE GENOMIC DNA]</scope>
    <source>
        <strain evidence="1 2">DK169</strain>
    </source>
</reference>
<dbReference type="Pfam" id="PF13578">
    <property type="entry name" value="Methyltransf_24"/>
    <property type="match status" value="1"/>
</dbReference>
<dbReference type="SUPFAM" id="SSF53335">
    <property type="entry name" value="S-adenosyl-L-methionine-dependent methyltransferases"/>
    <property type="match status" value="1"/>
</dbReference>
<keyword evidence="2" id="KW-1185">Reference proteome</keyword>
<dbReference type="AlphaFoldDB" id="A0A0Q1BVI4"/>
<accession>A0A0Q1BVI4</accession>
<proteinExistence type="predicted"/>
<name>A0A0Q1BVI4_9FLAO</name>
<protein>
    <recommendedName>
        <fullName evidence="3">Methyltransferase</fullName>
    </recommendedName>
</protein>